<evidence type="ECO:0000256" key="7">
    <source>
        <dbReference type="ARBA" id="ARBA00022989"/>
    </source>
</evidence>
<dbReference type="KEGG" id="dau:Daud_1130"/>
<dbReference type="GO" id="GO:0005886">
    <property type="term" value="C:plasma membrane"/>
    <property type="evidence" value="ECO:0007669"/>
    <property type="project" value="UniProtKB-SubCell"/>
</dbReference>
<sequence length="293" mass="30648">MDLQTFLQQLLNGITLGSVYALIALGYTMVYGIIKLINFAHGDVYMIGAFVGLTAVVLGANIWFALCAAMLACLIVAVSIERVAYRPLRGSTRLAPLISSIGVSIFIQTLMTLIKGPQPVGFPQVVKNTIHTVGPLHISTVQIVILMVATCLMIILQLVIRRTKMGKAMRATSEDLHTAGLMGINVNAVISFTFALGAVMAAAGGVLVGMYFNSIFPLMGVMAGLKAFCAAVVGGIGSVPGAVLGGLFLGVAEVLGVAAGFGSYRDAIAFGLLILVLLIRPSGLLGQPQQRKV</sequence>
<dbReference type="Proteomes" id="UP000008544">
    <property type="component" value="Chromosome"/>
</dbReference>
<reference evidence="12" key="1">
    <citation type="submission" date="2007-10" db="EMBL/GenBank/DDBJ databases">
        <title>Complete sequence of chromosome of Desulforudis audaxviator MP104C.</title>
        <authorList>
            <person name="Copeland A."/>
            <person name="Lucas S."/>
            <person name="Lapidus A."/>
            <person name="Barry K."/>
            <person name="Glavina del Rio T."/>
            <person name="Dalin E."/>
            <person name="Tice H."/>
            <person name="Bruce D."/>
            <person name="Pitluck S."/>
            <person name="Lowry S.R."/>
            <person name="Larimer F."/>
            <person name="Land M.L."/>
            <person name="Hauser L."/>
            <person name="Kyrpides N."/>
            <person name="Ivanova N.N."/>
            <person name="Richardson P."/>
        </authorList>
    </citation>
    <scope>NUCLEOTIDE SEQUENCE [LARGE SCALE GENOMIC DNA]</scope>
    <source>
        <strain evidence="12">MP104C</strain>
    </source>
</reference>
<evidence type="ECO:0000313" key="12">
    <source>
        <dbReference type="Proteomes" id="UP000008544"/>
    </source>
</evidence>
<protein>
    <submittedName>
        <fullName evidence="11">Inner-membrane translocator</fullName>
    </submittedName>
</protein>
<comment type="similarity">
    <text evidence="9">Belongs to the binding-protein-dependent transport system permease family. LivHM subfamily.</text>
</comment>
<organism evidence="11 12">
    <name type="scientific">Desulforudis audaxviator (strain MP104C)</name>
    <dbReference type="NCBI Taxonomy" id="477974"/>
    <lineage>
        <taxon>Bacteria</taxon>
        <taxon>Bacillati</taxon>
        <taxon>Bacillota</taxon>
        <taxon>Clostridia</taxon>
        <taxon>Thermoanaerobacterales</taxon>
        <taxon>Candidatus Desulforudaceae</taxon>
        <taxon>Candidatus Desulforudis</taxon>
    </lineage>
</organism>
<keyword evidence="3" id="KW-1003">Cell membrane</keyword>
<feature type="transmembrane region" description="Helical" evidence="10">
    <location>
        <begin position="136"/>
        <end position="160"/>
    </location>
</feature>
<evidence type="ECO:0000256" key="4">
    <source>
        <dbReference type="ARBA" id="ARBA00022519"/>
    </source>
</evidence>
<dbReference type="STRING" id="477974.Daud_1130"/>
<evidence type="ECO:0000256" key="2">
    <source>
        <dbReference type="ARBA" id="ARBA00022448"/>
    </source>
</evidence>
<proteinExistence type="inferred from homology"/>
<dbReference type="AlphaFoldDB" id="B1I3S2"/>
<dbReference type="CDD" id="cd06582">
    <property type="entry name" value="TM_PBP1_LivH_like"/>
    <property type="match status" value="1"/>
</dbReference>
<evidence type="ECO:0000256" key="1">
    <source>
        <dbReference type="ARBA" id="ARBA00004651"/>
    </source>
</evidence>
<evidence type="ECO:0000256" key="8">
    <source>
        <dbReference type="ARBA" id="ARBA00023136"/>
    </source>
</evidence>
<gene>
    <name evidence="11" type="ordered locus">Daud_1130</name>
</gene>
<dbReference type="Pfam" id="PF02653">
    <property type="entry name" value="BPD_transp_2"/>
    <property type="match status" value="1"/>
</dbReference>
<dbReference type="GO" id="GO:0015190">
    <property type="term" value="F:L-leucine transmembrane transporter activity"/>
    <property type="evidence" value="ECO:0007669"/>
    <property type="project" value="TreeGrafter"/>
</dbReference>
<dbReference type="InterPro" id="IPR052157">
    <property type="entry name" value="BCAA_transport_permease"/>
</dbReference>
<dbReference type="PANTHER" id="PTHR11795">
    <property type="entry name" value="BRANCHED-CHAIN AMINO ACID TRANSPORT SYSTEM PERMEASE PROTEIN LIVH"/>
    <property type="match status" value="1"/>
</dbReference>
<feature type="transmembrane region" description="Helical" evidence="10">
    <location>
        <begin position="181"/>
        <end position="203"/>
    </location>
</feature>
<dbReference type="GO" id="GO:0015808">
    <property type="term" value="P:L-alanine transport"/>
    <property type="evidence" value="ECO:0007669"/>
    <property type="project" value="TreeGrafter"/>
</dbReference>
<dbReference type="InterPro" id="IPR001851">
    <property type="entry name" value="ABC_transp_permease"/>
</dbReference>
<name>B1I3S2_DESAP</name>
<keyword evidence="6" id="KW-0029">Amino-acid transport</keyword>
<keyword evidence="8 10" id="KW-0472">Membrane</keyword>
<dbReference type="HOGENOM" id="CLU_039929_3_0_9"/>
<evidence type="ECO:0000313" key="11">
    <source>
        <dbReference type="EMBL" id="ACA59641.1"/>
    </source>
</evidence>
<evidence type="ECO:0000256" key="5">
    <source>
        <dbReference type="ARBA" id="ARBA00022692"/>
    </source>
</evidence>
<evidence type="ECO:0000256" key="10">
    <source>
        <dbReference type="SAM" id="Phobius"/>
    </source>
</evidence>
<dbReference type="GO" id="GO:0042941">
    <property type="term" value="P:D-alanine transmembrane transport"/>
    <property type="evidence" value="ECO:0007669"/>
    <property type="project" value="TreeGrafter"/>
</dbReference>
<feature type="transmembrane region" description="Helical" evidence="10">
    <location>
        <begin position="267"/>
        <end position="286"/>
    </location>
</feature>
<dbReference type="EMBL" id="CP000860">
    <property type="protein sequence ID" value="ACA59641.1"/>
    <property type="molecule type" value="Genomic_DNA"/>
</dbReference>
<comment type="subcellular location">
    <subcellularLocation>
        <location evidence="1">Cell membrane</location>
        <topology evidence="1">Multi-pass membrane protein</topology>
    </subcellularLocation>
</comment>
<reference evidence="11 12" key="2">
    <citation type="journal article" date="2008" name="Science">
        <title>Environmental genomics reveals a single-species ecosystem deep within Earth.</title>
        <authorList>
            <person name="Chivian D."/>
            <person name="Brodie E.L."/>
            <person name="Alm E.J."/>
            <person name="Culley D.E."/>
            <person name="Dehal P.S."/>
            <person name="Desantis T.Z."/>
            <person name="Gihring T.M."/>
            <person name="Lapidus A."/>
            <person name="Lin L.H."/>
            <person name="Lowry S.R."/>
            <person name="Moser D.P."/>
            <person name="Richardson P.M."/>
            <person name="Southam G."/>
            <person name="Wanger G."/>
            <person name="Pratt L.M."/>
            <person name="Andersen G.L."/>
            <person name="Hazen T.C."/>
            <person name="Brockman F.J."/>
            <person name="Arkin A.P."/>
            <person name="Onstott T.C."/>
        </authorList>
    </citation>
    <scope>NUCLEOTIDE SEQUENCE [LARGE SCALE GENOMIC DNA]</scope>
    <source>
        <strain evidence="11 12">MP104C</strain>
    </source>
</reference>
<dbReference type="GO" id="GO:0015188">
    <property type="term" value="F:L-isoleucine transmembrane transporter activity"/>
    <property type="evidence" value="ECO:0007669"/>
    <property type="project" value="TreeGrafter"/>
</dbReference>
<dbReference type="GO" id="GO:0015192">
    <property type="term" value="F:L-phenylalanine transmembrane transporter activity"/>
    <property type="evidence" value="ECO:0007669"/>
    <property type="project" value="TreeGrafter"/>
</dbReference>
<evidence type="ECO:0000256" key="3">
    <source>
        <dbReference type="ARBA" id="ARBA00022475"/>
    </source>
</evidence>
<evidence type="ECO:0000256" key="9">
    <source>
        <dbReference type="ARBA" id="ARBA00037998"/>
    </source>
</evidence>
<dbReference type="RefSeq" id="WP_012302227.1">
    <property type="nucleotide sequence ID" value="NC_010424.1"/>
</dbReference>
<dbReference type="eggNOG" id="COG0559">
    <property type="taxonomic scope" value="Bacteria"/>
</dbReference>
<dbReference type="GO" id="GO:0005304">
    <property type="term" value="F:L-valine transmembrane transporter activity"/>
    <property type="evidence" value="ECO:0007669"/>
    <property type="project" value="TreeGrafter"/>
</dbReference>
<keyword evidence="7 10" id="KW-1133">Transmembrane helix</keyword>
<dbReference type="PANTHER" id="PTHR11795:SF371">
    <property type="entry name" value="HIGH-AFFINITY BRANCHED-CHAIN AMINO ACID TRANSPORT SYSTEM PERMEASE PROTEIN LIVH"/>
    <property type="match status" value="1"/>
</dbReference>
<dbReference type="OrthoDB" id="9807115at2"/>
<accession>B1I3S2</accession>
<keyword evidence="5 10" id="KW-0812">Transmembrane</keyword>
<feature type="transmembrane region" description="Helical" evidence="10">
    <location>
        <begin position="36"/>
        <end position="56"/>
    </location>
</feature>
<feature type="transmembrane region" description="Helical" evidence="10">
    <location>
        <begin position="97"/>
        <end position="116"/>
    </location>
</feature>
<feature type="transmembrane region" description="Helical" evidence="10">
    <location>
        <begin position="6"/>
        <end position="29"/>
    </location>
</feature>
<dbReference type="GO" id="GO:1903806">
    <property type="term" value="P:L-isoleucine import across plasma membrane"/>
    <property type="evidence" value="ECO:0007669"/>
    <property type="project" value="TreeGrafter"/>
</dbReference>
<evidence type="ECO:0000256" key="6">
    <source>
        <dbReference type="ARBA" id="ARBA00022970"/>
    </source>
</evidence>
<keyword evidence="2" id="KW-0813">Transport</keyword>
<keyword evidence="12" id="KW-1185">Reference proteome</keyword>
<keyword evidence="4" id="KW-0997">Cell inner membrane</keyword>